<sequence>MVSVAQTLIFSWVLLETYQSFPSFMSTTGNSSSTDPQSSSSSYSFSSPVCPIGFLPVTQKSSRVGMRKGGGRGRREEGRDDAHDRGGAGGVGVGTERNVSVTHTANISTVASGNVSAPSATSPMTLELRLADDDSVMASSVPPASPSPSQVSMAALIDEAAEVPSPSSPVLVSTPPPMSPSVSGTTDAGNTSLEEEPTGGNTTTTDNNVTRIVKESYGAWSFSRPSTRSWGSADCGCVVGTWVKFVPSTLPHGALPHHTLS</sequence>
<organism evidence="3 4">
    <name type="scientific">Petrolisthes cinctipes</name>
    <name type="common">Flat porcelain crab</name>
    <dbReference type="NCBI Taxonomy" id="88211"/>
    <lineage>
        <taxon>Eukaryota</taxon>
        <taxon>Metazoa</taxon>
        <taxon>Ecdysozoa</taxon>
        <taxon>Arthropoda</taxon>
        <taxon>Crustacea</taxon>
        <taxon>Multicrustacea</taxon>
        <taxon>Malacostraca</taxon>
        <taxon>Eumalacostraca</taxon>
        <taxon>Eucarida</taxon>
        <taxon>Decapoda</taxon>
        <taxon>Pleocyemata</taxon>
        <taxon>Anomura</taxon>
        <taxon>Galatheoidea</taxon>
        <taxon>Porcellanidae</taxon>
        <taxon>Petrolisthes</taxon>
    </lineage>
</organism>
<evidence type="ECO:0000256" key="2">
    <source>
        <dbReference type="SAM" id="SignalP"/>
    </source>
</evidence>
<name>A0AAE1JY13_PETCI</name>
<keyword evidence="2" id="KW-0732">Signal</keyword>
<dbReference type="EMBL" id="JAWQEG010004895">
    <property type="protein sequence ID" value="KAK3859839.1"/>
    <property type="molecule type" value="Genomic_DNA"/>
</dbReference>
<proteinExistence type="predicted"/>
<protein>
    <submittedName>
        <fullName evidence="3">Uncharacterized protein</fullName>
    </submittedName>
</protein>
<evidence type="ECO:0000313" key="4">
    <source>
        <dbReference type="Proteomes" id="UP001286313"/>
    </source>
</evidence>
<feature type="chain" id="PRO_5042226506" evidence="2">
    <location>
        <begin position="21"/>
        <end position="261"/>
    </location>
</feature>
<feature type="compositionally biased region" description="Low complexity" evidence="1">
    <location>
        <begin position="198"/>
        <end position="207"/>
    </location>
</feature>
<gene>
    <name evidence="3" type="ORF">Pcinc_034074</name>
</gene>
<feature type="region of interest" description="Disordered" evidence="1">
    <location>
        <begin position="61"/>
        <end position="95"/>
    </location>
</feature>
<dbReference type="AlphaFoldDB" id="A0AAE1JY13"/>
<reference evidence="3" key="1">
    <citation type="submission" date="2023-10" db="EMBL/GenBank/DDBJ databases">
        <title>Genome assemblies of two species of porcelain crab, Petrolisthes cinctipes and Petrolisthes manimaculis (Anomura: Porcellanidae).</title>
        <authorList>
            <person name="Angst P."/>
        </authorList>
    </citation>
    <scope>NUCLEOTIDE SEQUENCE</scope>
    <source>
        <strain evidence="3">PB745_01</strain>
        <tissue evidence="3">Gill</tissue>
    </source>
</reference>
<evidence type="ECO:0000313" key="3">
    <source>
        <dbReference type="EMBL" id="KAK3859839.1"/>
    </source>
</evidence>
<feature type="region of interest" description="Disordered" evidence="1">
    <location>
        <begin position="165"/>
        <end position="207"/>
    </location>
</feature>
<comment type="caution">
    <text evidence="3">The sequence shown here is derived from an EMBL/GenBank/DDBJ whole genome shotgun (WGS) entry which is preliminary data.</text>
</comment>
<accession>A0AAE1JY13</accession>
<feature type="compositionally biased region" description="Basic and acidic residues" evidence="1">
    <location>
        <begin position="73"/>
        <end position="86"/>
    </location>
</feature>
<keyword evidence="4" id="KW-1185">Reference proteome</keyword>
<evidence type="ECO:0000256" key="1">
    <source>
        <dbReference type="SAM" id="MobiDB-lite"/>
    </source>
</evidence>
<feature type="signal peptide" evidence="2">
    <location>
        <begin position="1"/>
        <end position="20"/>
    </location>
</feature>
<dbReference type="Proteomes" id="UP001286313">
    <property type="component" value="Unassembled WGS sequence"/>
</dbReference>